<feature type="compositionally biased region" description="Acidic residues" evidence="1">
    <location>
        <begin position="431"/>
        <end position="440"/>
    </location>
</feature>
<dbReference type="Proteomes" id="UP000800035">
    <property type="component" value="Unassembled WGS sequence"/>
</dbReference>
<feature type="compositionally biased region" description="Polar residues" evidence="1">
    <location>
        <begin position="300"/>
        <end position="309"/>
    </location>
</feature>
<name>A0A6A5TW65_9PLEO</name>
<dbReference type="AlphaFoldDB" id="A0A6A5TW65"/>
<feature type="region of interest" description="Disordered" evidence="1">
    <location>
        <begin position="361"/>
        <end position="443"/>
    </location>
</feature>
<proteinExistence type="predicted"/>
<gene>
    <name evidence="2" type="ORF">CC80DRAFT_562290</name>
</gene>
<organism evidence="2 3">
    <name type="scientific">Byssothecium circinans</name>
    <dbReference type="NCBI Taxonomy" id="147558"/>
    <lineage>
        <taxon>Eukaryota</taxon>
        <taxon>Fungi</taxon>
        <taxon>Dikarya</taxon>
        <taxon>Ascomycota</taxon>
        <taxon>Pezizomycotina</taxon>
        <taxon>Dothideomycetes</taxon>
        <taxon>Pleosporomycetidae</taxon>
        <taxon>Pleosporales</taxon>
        <taxon>Massarineae</taxon>
        <taxon>Massarinaceae</taxon>
        <taxon>Byssothecium</taxon>
    </lineage>
</organism>
<feature type="region of interest" description="Disordered" evidence="1">
    <location>
        <begin position="182"/>
        <end position="241"/>
    </location>
</feature>
<feature type="compositionally biased region" description="Basic residues" evidence="1">
    <location>
        <begin position="1"/>
        <end position="15"/>
    </location>
</feature>
<evidence type="ECO:0000313" key="3">
    <source>
        <dbReference type="Proteomes" id="UP000800035"/>
    </source>
</evidence>
<feature type="region of interest" description="Disordered" evidence="1">
    <location>
        <begin position="293"/>
        <end position="314"/>
    </location>
</feature>
<feature type="region of interest" description="Disordered" evidence="1">
    <location>
        <begin position="1"/>
        <end position="25"/>
    </location>
</feature>
<dbReference type="EMBL" id="ML976991">
    <property type="protein sequence ID" value="KAF1956678.1"/>
    <property type="molecule type" value="Genomic_DNA"/>
</dbReference>
<reference evidence="2" key="1">
    <citation type="journal article" date="2020" name="Stud. Mycol.">
        <title>101 Dothideomycetes genomes: a test case for predicting lifestyles and emergence of pathogens.</title>
        <authorList>
            <person name="Haridas S."/>
            <person name="Albert R."/>
            <person name="Binder M."/>
            <person name="Bloem J."/>
            <person name="Labutti K."/>
            <person name="Salamov A."/>
            <person name="Andreopoulos B."/>
            <person name="Baker S."/>
            <person name="Barry K."/>
            <person name="Bills G."/>
            <person name="Bluhm B."/>
            <person name="Cannon C."/>
            <person name="Castanera R."/>
            <person name="Culley D."/>
            <person name="Daum C."/>
            <person name="Ezra D."/>
            <person name="Gonzalez J."/>
            <person name="Henrissat B."/>
            <person name="Kuo A."/>
            <person name="Liang C."/>
            <person name="Lipzen A."/>
            <person name="Lutzoni F."/>
            <person name="Magnuson J."/>
            <person name="Mondo S."/>
            <person name="Nolan M."/>
            <person name="Ohm R."/>
            <person name="Pangilinan J."/>
            <person name="Park H.-J."/>
            <person name="Ramirez L."/>
            <person name="Alfaro M."/>
            <person name="Sun H."/>
            <person name="Tritt A."/>
            <person name="Yoshinaga Y."/>
            <person name="Zwiers L.-H."/>
            <person name="Turgeon B."/>
            <person name="Goodwin S."/>
            <person name="Spatafora J."/>
            <person name="Crous P."/>
            <person name="Grigoriev I."/>
        </authorList>
    </citation>
    <scope>NUCLEOTIDE SEQUENCE</scope>
    <source>
        <strain evidence="2">CBS 675.92</strain>
    </source>
</reference>
<feature type="compositionally biased region" description="Acidic residues" evidence="1">
    <location>
        <begin position="367"/>
        <end position="416"/>
    </location>
</feature>
<feature type="compositionally biased region" description="Pro residues" evidence="1">
    <location>
        <begin position="200"/>
        <end position="214"/>
    </location>
</feature>
<keyword evidence="3" id="KW-1185">Reference proteome</keyword>
<accession>A0A6A5TW65</accession>
<evidence type="ECO:0000313" key="2">
    <source>
        <dbReference type="EMBL" id="KAF1956678.1"/>
    </source>
</evidence>
<sequence length="572" mass="62874">MTKNKPHAQKTHHQTTPKAAEVLTIPPPRPNARPLIIHSSPIMGDIHSHNPSHTHNIEFNLPDRFDPTSTLTSTPPTSGPCNSALLMNCQYRIALGTYLCVGSVQGKPWACFESDEAFYNACAEVALRRASGLVERMDAAGVSSLYASASSRGPTPAPVSAHVRVPFSVPWTTENASVPDTPFVHDCHVDGPESLNPTTLLPPPPNPGSLPSPQPTSSNHTPPSPAMGPQQNTTDPEAFYLLYPPGSSPEVVYLLFPPSSVPFPGYPSKCYNNTPPPPATGPQHSTALETSYTVLPPSPQRGTSGQSTRPDSDPRYTFKLARAALQQHVGVRPTRLEKISMEGVEVPNRFGVMSASSMSFGSSLLSSEEDENEAYEGDGDEDTNEDSDEEEESDDEVASDEDDNEQDSDGSTDQENSDLYSLSDQGAYDTDHEEDENDYEDGTHEASYLSTTAYPNNNISPPSLTHRKTLLQLAKLKHELAIQALDLRLKNEKLDKTIAETRKIEAELMTRYGIDLHRERTMTAEAIREMEKMKAWEARERKEWSCKVYDMLFVALVLCCINLVLKVSREGR</sequence>
<protein>
    <submittedName>
        <fullName evidence="2">Uncharacterized protein</fullName>
    </submittedName>
</protein>
<evidence type="ECO:0000256" key="1">
    <source>
        <dbReference type="SAM" id="MobiDB-lite"/>
    </source>
</evidence>